<evidence type="ECO:0000313" key="2">
    <source>
        <dbReference type="EMBL" id="KAF9335619.1"/>
    </source>
</evidence>
<feature type="region of interest" description="Disordered" evidence="1">
    <location>
        <begin position="244"/>
        <end position="271"/>
    </location>
</feature>
<feature type="compositionally biased region" description="Basic residues" evidence="1">
    <location>
        <begin position="123"/>
        <end position="133"/>
    </location>
</feature>
<evidence type="ECO:0000313" key="3">
    <source>
        <dbReference type="Proteomes" id="UP000696485"/>
    </source>
</evidence>
<feature type="region of interest" description="Disordered" evidence="1">
    <location>
        <begin position="1"/>
        <end position="198"/>
    </location>
</feature>
<name>A0A9P5ST93_9FUNG</name>
<sequence length="271" mass="31447">MTTIQEHTDISSTSYSPSDYISGTSSPLDFPSIHYKDSLRHRSDLAKKGRSRATQSYLQKKKKQIDAKERILRKQEDRRKNRPEEEDNESEESEEDQDEQTEEVNLETKTEGKDSDDDDNNNRRTRFKSKSGKKSTSASRQGYKSSKSGDESENRSNMRASRRTRPENIDLSLPSPTNVDDSSDDSDNNTVEPEELIQEIEEHFKFKRNLKFKMDDEEDNELYVSGKTNATQLTSREWKQVIERRLDAQDKSRKSKDKKSKKGRKGGKHQL</sequence>
<feature type="compositionally biased region" description="Low complexity" evidence="1">
    <location>
        <begin position="10"/>
        <end position="22"/>
    </location>
</feature>
<keyword evidence="3" id="KW-1185">Reference proteome</keyword>
<feature type="compositionally biased region" description="Basic and acidic residues" evidence="1">
    <location>
        <begin position="147"/>
        <end position="156"/>
    </location>
</feature>
<dbReference type="Proteomes" id="UP000696485">
    <property type="component" value="Unassembled WGS sequence"/>
</dbReference>
<dbReference type="AlphaFoldDB" id="A0A9P5ST93"/>
<gene>
    <name evidence="2" type="ORF">BG006_011044</name>
</gene>
<protein>
    <submittedName>
        <fullName evidence="2">Uncharacterized protein</fullName>
    </submittedName>
</protein>
<comment type="caution">
    <text evidence="2">The sequence shown here is derived from an EMBL/GenBank/DDBJ whole genome shotgun (WGS) entry which is preliminary data.</text>
</comment>
<accession>A0A9P5ST93</accession>
<dbReference type="EMBL" id="JAAAUY010000092">
    <property type="protein sequence ID" value="KAF9335619.1"/>
    <property type="molecule type" value="Genomic_DNA"/>
</dbReference>
<reference evidence="2" key="1">
    <citation type="journal article" date="2020" name="Fungal Divers.">
        <title>Resolving the Mortierellaceae phylogeny through synthesis of multi-gene phylogenetics and phylogenomics.</title>
        <authorList>
            <person name="Vandepol N."/>
            <person name="Liber J."/>
            <person name="Desiro A."/>
            <person name="Na H."/>
            <person name="Kennedy M."/>
            <person name="Barry K."/>
            <person name="Grigoriev I.V."/>
            <person name="Miller A.N."/>
            <person name="O'Donnell K."/>
            <person name="Stajich J.E."/>
            <person name="Bonito G."/>
        </authorList>
    </citation>
    <scope>NUCLEOTIDE SEQUENCE</scope>
    <source>
        <strain evidence="2">NVP1</strain>
    </source>
</reference>
<organism evidence="2 3">
    <name type="scientific">Podila minutissima</name>
    <dbReference type="NCBI Taxonomy" id="64525"/>
    <lineage>
        <taxon>Eukaryota</taxon>
        <taxon>Fungi</taxon>
        <taxon>Fungi incertae sedis</taxon>
        <taxon>Mucoromycota</taxon>
        <taxon>Mortierellomycotina</taxon>
        <taxon>Mortierellomycetes</taxon>
        <taxon>Mortierellales</taxon>
        <taxon>Mortierellaceae</taxon>
        <taxon>Podila</taxon>
    </lineage>
</organism>
<feature type="compositionally biased region" description="Basic and acidic residues" evidence="1">
    <location>
        <begin position="34"/>
        <end position="47"/>
    </location>
</feature>
<feature type="compositionally biased region" description="Basic residues" evidence="1">
    <location>
        <begin position="253"/>
        <end position="271"/>
    </location>
</feature>
<proteinExistence type="predicted"/>
<feature type="compositionally biased region" description="Basic and acidic residues" evidence="1">
    <location>
        <begin position="64"/>
        <end position="83"/>
    </location>
</feature>
<feature type="compositionally biased region" description="Acidic residues" evidence="1">
    <location>
        <begin position="181"/>
        <end position="198"/>
    </location>
</feature>
<evidence type="ECO:0000256" key="1">
    <source>
        <dbReference type="SAM" id="MobiDB-lite"/>
    </source>
</evidence>
<feature type="compositionally biased region" description="Acidic residues" evidence="1">
    <location>
        <begin position="84"/>
        <end position="105"/>
    </location>
</feature>